<evidence type="ECO:0000259" key="10">
    <source>
        <dbReference type="PROSITE" id="PS50113"/>
    </source>
</evidence>
<dbReference type="EC" id="2.7.13.3" evidence="2"/>
<dbReference type="PRINTS" id="PR00344">
    <property type="entry name" value="BCTRLSENSOR"/>
</dbReference>
<dbReference type="GO" id="GO:0000155">
    <property type="term" value="F:phosphorelay sensor kinase activity"/>
    <property type="evidence" value="ECO:0007669"/>
    <property type="project" value="InterPro"/>
</dbReference>
<evidence type="ECO:0000259" key="9">
    <source>
        <dbReference type="PROSITE" id="PS50109"/>
    </source>
</evidence>
<keyword evidence="4" id="KW-0808">Transferase</keyword>
<dbReference type="GO" id="GO:0006355">
    <property type="term" value="P:regulation of DNA-templated transcription"/>
    <property type="evidence" value="ECO:0007669"/>
    <property type="project" value="InterPro"/>
</dbReference>
<dbReference type="GO" id="GO:0005524">
    <property type="term" value="F:ATP binding"/>
    <property type="evidence" value="ECO:0007669"/>
    <property type="project" value="UniProtKB-KW"/>
</dbReference>
<keyword evidence="12" id="KW-1185">Reference proteome</keyword>
<keyword evidence="6 11" id="KW-0418">Kinase</keyword>
<dbReference type="InterPro" id="IPR003661">
    <property type="entry name" value="HisK_dim/P_dom"/>
</dbReference>
<dbReference type="PANTHER" id="PTHR43065">
    <property type="entry name" value="SENSOR HISTIDINE KINASE"/>
    <property type="match status" value="1"/>
</dbReference>
<keyword evidence="5" id="KW-0547">Nucleotide-binding</keyword>
<dbReference type="SUPFAM" id="SSF55874">
    <property type="entry name" value="ATPase domain of HSP90 chaperone/DNA topoisomerase II/histidine kinase"/>
    <property type="match status" value="1"/>
</dbReference>
<dbReference type="Proteomes" id="UP000188603">
    <property type="component" value="Chromosome"/>
</dbReference>
<comment type="catalytic activity">
    <reaction evidence="1">
        <text>ATP + protein L-histidine = ADP + protein N-phospho-L-histidine.</text>
        <dbReference type="EC" id="2.7.13.3"/>
    </reaction>
</comment>
<dbReference type="KEGG" id="ntr:B0W44_00105"/>
<keyword evidence="7" id="KW-0067">ATP-binding</keyword>
<name>A0A1U9KB69_9BACL</name>
<dbReference type="Pfam" id="PF00512">
    <property type="entry name" value="HisKA"/>
    <property type="match status" value="1"/>
</dbReference>
<reference evidence="11 12" key="1">
    <citation type="journal article" date="2015" name="Int. J. Syst. Evol. Microbiol.">
        <title>Novibacillus thermophilus gen. nov., sp. nov., a Gram-staining-negative and moderately thermophilic member of the family Thermoactinomycetaceae.</title>
        <authorList>
            <person name="Yang G."/>
            <person name="Chen J."/>
            <person name="Zhou S."/>
        </authorList>
    </citation>
    <scope>NUCLEOTIDE SEQUENCE [LARGE SCALE GENOMIC DNA]</scope>
    <source>
        <strain evidence="11 12">SG-1</strain>
    </source>
</reference>
<dbReference type="SUPFAM" id="SSF55785">
    <property type="entry name" value="PYP-like sensor domain (PAS domain)"/>
    <property type="match status" value="1"/>
</dbReference>
<evidence type="ECO:0000256" key="6">
    <source>
        <dbReference type="ARBA" id="ARBA00022777"/>
    </source>
</evidence>
<evidence type="ECO:0000256" key="7">
    <source>
        <dbReference type="ARBA" id="ARBA00022840"/>
    </source>
</evidence>
<evidence type="ECO:0000313" key="11">
    <source>
        <dbReference type="EMBL" id="AQS57305.1"/>
    </source>
</evidence>
<dbReference type="InterPro" id="IPR005467">
    <property type="entry name" value="His_kinase_dom"/>
</dbReference>
<dbReference type="Pfam" id="PF00989">
    <property type="entry name" value="PAS"/>
    <property type="match status" value="1"/>
</dbReference>
<dbReference type="Gene3D" id="3.30.565.10">
    <property type="entry name" value="Histidine kinase-like ATPase, C-terminal domain"/>
    <property type="match status" value="1"/>
</dbReference>
<evidence type="ECO:0000256" key="8">
    <source>
        <dbReference type="ARBA" id="ARBA00023012"/>
    </source>
</evidence>
<dbReference type="InterPro" id="IPR013767">
    <property type="entry name" value="PAS_fold"/>
</dbReference>
<protein>
    <recommendedName>
        <fullName evidence="2">histidine kinase</fullName>
        <ecNumber evidence="2">2.7.13.3</ecNumber>
    </recommendedName>
</protein>
<evidence type="ECO:0000313" key="12">
    <source>
        <dbReference type="Proteomes" id="UP000188603"/>
    </source>
</evidence>
<dbReference type="InterPro" id="IPR000014">
    <property type="entry name" value="PAS"/>
</dbReference>
<feature type="domain" description="PAC" evidence="10">
    <location>
        <begin position="86"/>
        <end position="140"/>
    </location>
</feature>
<evidence type="ECO:0000256" key="3">
    <source>
        <dbReference type="ARBA" id="ARBA00022553"/>
    </source>
</evidence>
<evidence type="ECO:0000256" key="2">
    <source>
        <dbReference type="ARBA" id="ARBA00012438"/>
    </source>
</evidence>
<dbReference type="PANTHER" id="PTHR43065:SF10">
    <property type="entry name" value="PEROXIDE STRESS-ACTIVATED HISTIDINE KINASE MAK3"/>
    <property type="match status" value="1"/>
</dbReference>
<dbReference type="CDD" id="cd00130">
    <property type="entry name" value="PAS"/>
    <property type="match status" value="1"/>
</dbReference>
<organism evidence="11 12">
    <name type="scientific">Novibacillus thermophilus</name>
    <dbReference type="NCBI Taxonomy" id="1471761"/>
    <lineage>
        <taxon>Bacteria</taxon>
        <taxon>Bacillati</taxon>
        <taxon>Bacillota</taxon>
        <taxon>Bacilli</taxon>
        <taxon>Bacillales</taxon>
        <taxon>Thermoactinomycetaceae</taxon>
        <taxon>Novibacillus</taxon>
    </lineage>
</organism>
<dbReference type="EMBL" id="CP019699">
    <property type="protein sequence ID" value="AQS57305.1"/>
    <property type="molecule type" value="Genomic_DNA"/>
</dbReference>
<dbReference type="PROSITE" id="PS50113">
    <property type="entry name" value="PAC"/>
    <property type="match status" value="1"/>
</dbReference>
<dbReference type="InterPro" id="IPR000700">
    <property type="entry name" value="PAS-assoc_C"/>
</dbReference>
<dbReference type="Pfam" id="PF02518">
    <property type="entry name" value="HATPase_c"/>
    <property type="match status" value="1"/>
</dbReference>
<keyword evidence="8" id="KW-0902">Two-component regulatory system</keyword>
<evidence type="ECO:0000256" key="4">
    <source>
        <dbReference type="ARBA" id="ARBA00022679"/>
    </source>
</evidence>
<dbReference type="SMART" id="SM00387">
    <property type="entry name" value="HATPase_c"/>
    <property type="match status" value="1"/>
</dbReference>
<dbReference type="NCBIfam" id="TIGR00229">
    <property type="entry name" value="sensory_box"/>
    <property type="match status" value="1"/>
</dbReference>
<feature type="domain" description="Histidine kinase" evidence="9">
    <location>
        <begin position="153"/>
        <end position="363"/>
    </location>
</feature>
<proteinExistence type="predicted"/>
<evidence type="ECO:0000256" key="1">
    <source>
        <dbReference type="ARBA" id="ARBA00000085"/>
    </source>
</evidence>
<dbReference type="InterPro" id="IPR035965">
    <property type="entry name" value="PAS-like_dom_sf"/>
</dbReference>
<dbReference type="SMART" id="SM00388">
    <property type="entry name" value="HisKA"/>
    <property type="match status" value="1"/>
</dbReference>
<dbReference type="Gene3D" id="3.30.450.20">
    <property type="entry name" value="PAS domain"/>
    <property type="match status" value="1"/>
</dbReference>
<sequence>MLLLFTDITPECNLSMLQRFAKNFIADVNMGILVIDREERLIELSDVACRLLGVKRKNVINKSIKEAFPELPHDQLLLHRALLDGVIVRNQVTSWTTNNRRYELLMDSNLLRDEYGRVIAAYVVFKDITNLRSLDEQIQRNDRLAMIGQIAAGTAHEIRNPLTSIKGFLQVLKYGLIEKGLTKEKEYTDIMLKEINRINDLVSEFLLLSKPRDAKYEEVKISSVIGELLPFIQNEALLHKVEVRYENVEGLPPVIADHELLKQVFLNVCKNGIEAMADGGELTIRERLFEAENKVVVDVHDTGPGIPHYVIDKIFDPFFTTKENGTGLGLPVCQRIIHDIGGNIRVSSKGFGTTFSVFIPYHTKSFRSYG</sequence>
<dbReference type="InterPro" id="IPR036890">
    <property type="entry name" value="HATPase_C_sf"/>
</dbReference>
<dbReference type="SMART" id="SM00091">
    <property type="entry name" value="PAS"/>
    <property type="match status" value="1"/>
</dbReference>
<dbReference type="PROSITE" id="PS50109">
    <property type="entry name" value="HIS_KIN"/>
    <property type="match status" value="1"/>
</dbReference>
<dbReference type="STRING" id="1471761.B0W44_00105"/>
<gene>
    <name evidence="11" type="ORF">B0W44_00105</name>
</gene>
<dbReference type="InterPro" id="IPR004358">
    <property type="entry name" value="Sig_transdc_His_kin-like_C"/>
</dbReference>
<dbReference type="AlphaFoldDB" id="A0A1U9KB69"/>
<dbReference type="InterPro" id="IPR036097">
    <property type="entry name" value="HisK_dim/P_sf"/>
</dbReference>
<accession>A0A1U9KB69</accession>
<dbReference type="InterPro" id="IPR003594">
    <property type="entry name" value="HATPase_dom"/>
</dbReference>
<keyword evidence="3" id="KW-0597">Phosphoprotein</keyword>
<evidence type="ECO:0000256" key="5">
    <source>
        <dbReference type="ARBA" id="ARBA00022741"/>
    </source>
</evidence>
<dbReference type="Gene3D" id="1.10.287.130">
    <property type="match status" value="1"/>
</dbReference>
<dbReference type="SUPFAM" id="SSF47384">
    <property type="entry name" value="Homodimeric domain of signal transducing histidine kinase"/>
    <property type="match status" value="1"/>
</dbReference>
<dbReference type="CDD" id="cd00082">
    <property type="entry name" value="HisKA"/>
    <property type="match status" value="1"/>
</dbReference>